<evidence type="ECO:0000256" key="1">
    <source>
        <dbReference type="SAM" id="MobiDB-lite"/>
    </source>
</evidence>
<evidence type="ECO:0000313" key="2">
    <source>
        <dbReference type="EMBL" id="BAH57705.1"/>
    </source>
</evidence>
<protein>
    <submittedName>
        <fullName evidence="2">Uncharacterized protein</fullName>
    </submittedName>
</protein>
<sequence length="86" mass="9380">MERLACEIIRQLSRPDTYSSAYSAKPSPYLMRSIISSSPMTCRVIHNFKARAGRVSSMPNISGSITSSSEAISSKYSASSPKLCSR</sequence>
<feature type="compositionally biased region" description="Low complexity" evidence="1">
    <location>
        <begin position="62"/>
        <end position="80"/>
    </location>
</feature>
<reference evidence="2" key="1">
    <citation type="journal article" date="2008" name="Antimicrob. Agents Chemother.">
        <title>Novel characteristics of community-acquired methicillin-resistant Staphylococcus aureus strains belonging to multilocus sequence type 59 in Taiwan.</title>
        <authorList>
            <person name="Takano T."/>
            <person name="Higuchi W."/>
            <person name="Otsuka T."/>
            <person name="Baranovich T."/>
            <person name="Enany S."/>
            <person name="Saito K."/>
            <person name="Isobe H."/>
            <person name="Dohmae S."/>
            <person name="Ozaki K."/>
            <person name="Takano M."/>
            <person name="Iwao Y."/>
            <person name="Shibuya M."/>
            <person name="Okubo T."/>
            <person name="Yabe S."/>
            <person name="Shi D."/>
            <person name="Reva T."/>
            <person name="Teng L.J."/>
            <person name="Yamamoto T."/>
        </authorList>
    </citation>
    <scope>NUCLEOTIDE SEQUENCE</scope>
    <source>
        <strain evidence="2">PM1</strain>
    </source>
</reference>
<proteinExistence type="predicted"/>
<organism evidence="2">
    <name type="scientific">Staphylococcus aureus</name>
    <dbReference type="NCBI Taxonomy" id="1280"/>
    <lineage>
        <taxon>Bacteria</taxon>
        <taxon>Bacillati</taxon>
        <taxon>Bacillota</taxon>
        <taxon>Bacilli</taxon>
        <taxon>Bacillales</taxon>
        <taxon>Staphylococcaceae</taxon>
        <taxon>Staphylococcus</taxon>
    </lineage>
</organism>
<dbReference type="AlphaFoldDB" id="C1PH91"/>
<accession>C1PH91</accession>
<reference evidence="2" key="2">
    <citation type="journal article" date="2008" name="Biochem. Biophys. Res. Commun.">
        <title>Structure and specific detection of staphylococcal cassette chromosome mec type VII.</title>
        <authorList>
            <person name="Higuchi W."/>
            <person name="Takano T."/>
            <person name="Teng L.J."/>
            <person name="Yamamoto T."/>
        </authorList>
    </citation>
    <scope>NUCLEOTIDE SEQUENCE</scope>
    <source>
        <strain evidence="2">PM1</strain>
    </source>
</reference>
<dbReference type="EMBL" id="AB462393">
    <property type="protein sequence ID" value="BAH57705.1"/>
    <property type="molecule type" value="Genomic_DNA"/>
</dbReference>
<name>C1PH91_STAAU</name>
<feature type="region of interest" description="Disordered" evidence="1">
    <location>
        <begin position="62"/>
        <end position="86"/>
    </location>
</feature>